<dbReference type="InterPro" id="IPR021848">
    <property type="entry name" value="HODM_asu-like"/>
</dbReference>
<dbReference type="Pfam" id="PF11927">
    <property type="entry name" value="HODM_asu-like"/>
    <property type="match status" value="1"/>
</dbReference>
<evidence type="ECO:0000313" key="2">
    <source>
        <dbReference type="Proteomes" id="UP000608513"/>
    </source>
</evidence>
<reference evidence="1" key="1">
    <citation type="submission" date="2020-08" db="EMBL/GenBank/DDBJ databases">
        <title>Ramlibacter sp. USB13 16S ribosomal RNA gene genome sequencing and assembly.</title>
        <authorList>
            <person name="Kang M."/>
        </authorList>
    </citation>
    <scope>NUCLEOTIDE SEQUENCE</scope>
    <source>
        <strain evidence="1">USB13</strain>
    </source>
</reference>
<dbReference type="EMBL" id="JACORT010000012">
    <property type="protein sequence ID" value="MBC5785828.1"/>
    <property type="molecule type" value="Genomic_DNA"/>
</dbReference>
<dbReference type="AlphaFoldDB" id="A0A923MV37"/>
<protein>
    <submittedName>
        <fullName evidence="1">DUF3445 domain-containing protein</fullName>
    </submittedName>
</protein>
<gene>
    <name evidence="1" type="ORF">H8N03_23005</name>
</gene>
<sequence length="264" mass="28796">MSFAFDRIAVPFRMQPGLQRLGADARHLTPLAPGSPLWQEKKRVLDAGASRLAVPGFDPQPAIAAILAQARAEGIAASEPIELAFEEDFAVLEAQGATLPWLCVSVPSHWAPEDKLGLPFPAVHTPVADNQALLAAAAQLVRLVTGGERFERFVWTVTPGARYDQHPRRHARTPWPDTADPQSFAAQCFLRSERQTFFPIPGVPGQAVFTIRVMLQPLADAVRTREDALRLQASLASMSDAVLAYKSLAPARDRLLAWLALRSA</sequence>
<dbReference type="RefSeq" id="WP_187078566.1">
    <property type="nucleotide sequence ID" value="NZ_JACORT010000012.1"/>
</dbReference>
<accession>A0A923MV37</accession>
<organism evidence="1 2">
    <name type="scientific">Ramlibacter cellulosilyticus</name>
    <dbReference type="NCBI Taxonomy" id="2764187"/>
    <lineage>
        <taxon>Bacteria</taxon>
        <taxon>Pseudomonadati</taxon>
        <taxon>Pseudomonadota</taxon>
        <taxon>Betaproteobacteria</taxon>
        <taxon>Burkholderiales</taxon>
        <taxon>Comamonadaceae</taxon>
        <taxon>Ramlibacter</taxon>
    </lineage>
</organism>
<comment type="caution">
    <text evidence="1">The sequence shown here is derived from an EMBL/GenBank/DDBJ whole genome shotgun (WGS) entry which is preliminary data.</text>
</comment>
<keyword evidence="2" id="KW-1185">Reference proteome</keyword>
<name>A0A923MV37_9BURK</name>
<proteinExistence type="predicted"/>
<dbReference type="Proteomes" id="UP000608513">
    <property type="component" value="Unassembled WGS sequence"/>
</dbReference>
<evidence type="ECO:0000313" key="1">
    <source>
        <dbReference type="EMBL" id="MBC5785828.1"/>
    </source>
</evidence>